<dbReference type="Proteomes" id="UP000265520">
    <property type="component" value="Unassembled WGS sequence"/>
</dbReference>
<sequence>MNRRETPPSPPSKSGAELRRSHCRRNRTLLKPYRFDTKHHLTKASTAWNRKPDGAEGQTPLLAPPPMILH</sequence>
<proteinExistence type="predicted"/>
<organism evidence="2 3">
    <name type="scientific">Trifolium medium</name>
    <dbReference type="NCBI Taxonomy" id="97028"/>
    <lineage>
        <taxon>Eukaryota</taxon>
        <taxon>Viridiplantae</taxon>
        <taxon>Streptophyta</taxon>
        <taxon>Embryophyta</taxon>
        <taxon>Tracheophyta</taxon>
        <taxon>Spermatophyta</taxon>
        <taxon>Magnoliopsida</taxon>
        <taxon>eudicotyledons</taxon>
        <taxon>Gunneridae</taxon>
        <taxon>Pentapetalae</taxon>
        <taxon>rosids</taxon>
        <taxon>fabids</taxon>
        <taxon>Fabales</taxon>
        <taxon>Fabaceae</taxon>
        <taxon>Papilionoideae</taxon>
        <taxon>50 kb inversion clade</taxon>
        <taxon>NPAAA clade</taxon>
        <taxon>Hologalegina</taxon>
        <taxon>IRL clade</taxon>
        <taxon>Trifolieae</taxon>
        <taxon>Trifolium</taxon>
    </lineage>
</organism>
<protein>
    <submittedName>
        <fullName evidence="2">Uncharacterized protein</fullName>
    </submittedName>
</protein>
<feature type="region of interest" description="Disordered" evidence="1">
    <location>
        <begin position="44"/>
        <end position="70"/>
    </location>
</feature>
<name>A0A392UF88_9FABA</name>
<dbReference type="AlphaFoldDB" id="A0A392UF88"/>
<dbReference type="EMBL" id="LXQA010797547">
    <property type="protein sequence ID" value="MCI71507.1"/>
    <property type="molecule type" value="Genomic_DNA"/>
</dbReference>
<accession>A0A392UF88</accession>
<feature type="region of interest" description="Disordered" evidence="1">
    <location>
        <begin position="1"/>
        <end position="28"/>
    </location>
</feature>
<evidence type="ECO:0000256" key="1">
    <source>
        <dbReference type="SAM" id="MobiDB-lite"/>
    </source>
</evidence>
<evidence type="ECO:0000313" key="3">
    <source>
        <dbReference type="Proteomes" id="UP000265520"/>
    </source>
</evidence>
<feature type="non-terminal residue" evidence="2">
    <location>
        <position position="70"/>
    </location>
</feature>
<keyword evidence="3" id="KW-1185">Reference proteome</keyword>
<comment type="caution">
    <text evidence="2">The sequence shown here is derived from an EMBL/GenBank/DDBJ whole genome shotgun (WGS) entry which is preliminary data.</text>
</comment>
<reference evidence="2 3" key="1">
    <citation type="journal article" date="2018" name="Front. Plant Sci.">
        <title>Red Clover (Trifolium pratense) and Zigzag Clover (T. medium) - A Picture of Genomic Similarities and Differences.</title>
        <authorList>
            <person name="Dluhosova J."/>
            <person name="Istvanek J."/>
            <person name="Nedelnik J."/>
            <person name="Repkova J."/>
        </authorList>
    </citation>
    <scope>NUCLEOTIDE SEQUENCE [LARGE SCALE GENOMIC DNA]</scope>
    <source>
        <strain evidence="3">cv. 10/8</strain>
        <tissue evidence="2">Leaf</tissue>
    </source>
</reference>
<evidence type="ECO:0000313" key="2">
    <source>
        <dbReference type="EMBL" id="MCI71507.1"/>
    </source>
</evidence>